<dbReference type="InterPro" id="IPR050187">
    <property type="entry name" value="Lipid_Phosphate_FormReg"/>
</dbReference>
<dbReference type="AlphaFoldDB" id="A0A0R1VC56"/>
<dbReference type="PATRIC" id="fig|1423749.3.peg.1586"/>
<dbReference type="GO" id="GO:0005524">
    <property type="term" value="F:ATP binding"/>
    <property type="evidence" value="ECO:0007669"/>
    <property type="project" value="UniProtKB-KW"/>
</dbReference>
<accession>A0A0R1VC56</accession>
<name>A0A0R1VC56_9LACO</name>
<evidence type="ECO:0000256" key="1">
    <source>
        <dbReference type="ARBA" id="ARBA00001946"/>
    </source>
</evidence>
<dbReference type="InterPro" id="IPR016064">
    <property type="entry name" value="NAD/diacylglycerol_kinase_sf"/>
</dbReference>
<keyword evidence="4" id="KW-0067">ATP-binding</keyword>
<comment type="caution">
    <text evidence="6">The sequence shown here is derived from an EMBL/GenBank/DDBJ whole genome shotgun (WGS) entry which is preliminary data.</text>
</comment>
<comment type="cofactor">
    <cofactor evidence="1">
        <name>Mg(2+)</name>
        <dbReference type="ChEBI" id="CHEBI:18420"/>
    </cofactor>
</comment>
<dbReference type="EMBL" id="AZFN01000006">
    <property type="protein sequence ID" value="KRM02837.1"/>
    <property type="molecule type" value="Genomic_DNA"/>
</dbReference>
<keyword evidence="3" id="KW-0547">Nucleotide-binding</keyword>
<evidence type="ECO:0000313" key="6">
    <source>
        <dbReference type="EMBL" id="KRM02837.1"/>
    </source>
</evidence>
<dbReference type="Pfam" id="PF00781">
    <property type="entry name" value="DAGK_cat"/>
    <property type="match status" value="1"/>
</dbReference>
<evidence type="ECO:0000313" key="7">
    <source>
        <dbReference type="Proteomes" id="UP000051739"/>
    </source>
</evidence>
<evidence type="ECO:0000256" key="3">
    <source>
        <dbReference type="ARBA" id="ARBA00022741"/>
    </source>
</evidence>
<dbReference type="Gene3D" id="3.40.50.10330">
    <property type="entry name" value="Probable inorganic polyphosphate/atp-NAD kinase, domain 1"/>
    <property type="match status" value="1"/>
</dbReference>
<proteinExistence type="inferred from homology"/>
<sequence length="323" mass="37642">MAGATQLFICDRKEVVTMYLSFLINPTVNHDQGRTIWQTIQPILDQARCAYEFAFIKDYQHAQRLAHKSYERLHHHQNLIVVVIGNDELVNAVINGLIPPVQQEDKIPFAFIPTNPNSFLAKQLNVNHSPNTLINRILTTKKPVEINLGHYINSADQVQGYFINRLSIGLSAAVDQLIGPGPIRTWRYLRTAQQASKQIAPYNLMLNVNRHHIIFPNAINTQVVNFPFTRTYHFRNKQYLRPPLEIAIAKEHHQWRLIWGLWLMFRHQQLFLLGSQRYREKWFHFSASKPLTITTDHEVKGSHLVNLTIDSVRYPFWDIIKDS</sequence>
<evidence type="ECO:0000256" key="4">
    <source>
        <dbReference type="ARBA" id="ARBA00022840"/>
    </source>
</evidence>
<gene>
    <name evidence="6" type="ORF">FC60_GL001533</name>
</gene>
<dbReference type="Proteomes" id="UP000051739">
    <property type="component" value="Unassembled WGS sequence"/>
</dbReference>
<protein>
    <recommendedName>
        <fullName evidence="5">DAGKc domain-containing protein</fullName>
    </recommendedName>
</protein>
<organism evidence="6 7">
    <name type="scientific">Limosilactobacillus gastricus DSM 16045</name>
    <dbReference type="NCBI Taxonomy" id="1423749"/>
    <lineage>
        <taxon>Bacteria</taxon>
        <taxon>Bacillati</taxon>
        <taxon>Bacillota</taxon>
        <taxon>Bacilli</taxon>
        <taxon>Lactobacillales</taxon>
        <taxon>Lactobacillaceae</taxon>
        <taxon>Limosilactobacillus</taxon>
    </lineage>
</organism>
<dbReference type="InterPro" id="IPR017438">
    <property type="entry name" value="ATP-NAD_kinase_N"/>
</dbReference>
<dbReference type="SUPFAM" id="SSF111331">
    <property type="entry name" value="NAD kinase/diacylglycerol kinase-like"/>
    <property type="match status" value="1"/>
</dbReference>
<dbReference type="GO" id="GO:0016301">
    <property type="term" value="F:kinase activity"/>
    <property type="evidence" value="ECO:0007669"/>
    <property type="project" value="InterPro"/>
</dbReference>
<keyword evidence="7" id="KW-1185">Reference proteome</keyword>
<dbReference type="InterPro" id="IPR001206">
    <property type="entry name" value="Diacylglycerol_kinase_cat_dom"/>
</dbReference>
<evidence type="ECO:0000259" key="5">
    <source>
        <dbReference type="Pfam" id="PF00781"/>
    </source>
</evidence>
<evidence type="ECO:0000256" key="2">
    <source>
        <dbReference type="ARBA" id="ARBA00005983"/>
    </source>
</evidence>
<comment type="similarity">
    <text evidence="2">Belongs to the diacylglycerol/lipid kinase family.</text>
</comment>
<feature type="domain" description="DAGKc" evidence="5">
    <location>
        <begin position="22"/>
        <end position="142"/>
    </location>
</feature>
<dbReference type="PANTHER" id="PTHR12358:SF54">
    <property type="entry name" value="SPHINGOSINE KINASE RELATED PROTEIN"/>
    <property type="match status" value="1"/>
</dbReference>
<dbReference type="PANTHER" id="PTHR12358">
    <property type="entry name" value="SPHINGOSINE KINASE"/>
    <property type="match status" value="1"/>
</dbReference>
<reference evidence="6 7" key="1">
    <citation type="journal article" date="2015" name="Genome Announc.">
        <title>Expanding the biotechnology potential of lactobacilli through comparative genomics of 213 strains and associated genera.</title>
        <authorList>
            <person name="Sun Z."/>
            <person name="Harris H.M."/>
            <person name="McCann A."/>
            <person name="Guo C."/>
            <person name="Argimon S."/>
            <person name="Zhang W."/>
            <person name="Yang X."/>
            <person name="Jeffery I.B."/>
            <person name="Cooney J.C."/>
            <person name="Kagawa T.F."/>
            <person name="Liu W."/>
            <person name="Song Y."/>
            <person name="Salvetti E."/>
            <person name="Wrobel A."/>
            <person name="Rasinkangas P."/>
            <person name="Parkhill J."/>
            <person name="Rea M.C."/>
            <person name="O'Sullivan O."/>
            <person name="Ritari J."/>
            <person name="Douillard F.P."/>
            <person name="Paul Ross R."/>
            <person name="Yang R."/>
            <person name="Briner A.E."/>
            <person name="Felis G.E."/>
            <person name="de Vos W.M."/>
            <person name="Barrangou R."/>
            <person name="Klaenhammer T.R."/>
            <person name="Caufield P.W."/>
            <person name="Cui Y."/>
            <person name="Zhang H."/>
            <person name="O'Toole P.W."/>
        </authorList>
    </citation>
    <scope>NUCLEOTIDE SEQUENCE [LARGE SCALE GENOMIC DNA]</scope>
    <source>
        <strain evidence="6 7">DSM 16045</strain>
    </source>
</reference>